<dbReference type="Proteomes" id="UP000236621">
    <property type="component" value="Unassembled WGS sequence"/>
</dbReference>
<dbReference type="Pfam" id="PF00795">
    <property type="entry name" value="CN_hydrolase"/>
    <property type="match status" value="1"/>
</dbReference>
<dbReference type="Gene3D" id="3.60.110.10">
    <property type="entry name" value="Carbon-nitrogen hydrolase"/>
    <property type="match status" value="1"/>
</dbReference>
<dbReference type="InterPro" id="IPR044149">
    <property type="entry name" value="Nitrilases_CHs"/>
</dbReference>
<dbReference type="PANTHER" id="PTHR46044:SF4">
    <property type="entry name" value="CYANIDE HYDRATASE"/>
    <property type="match status" value="1"/>
</dbReference>
<protein>
    <submittedName>
        <fullName evidence="5">Cyanide hydratase</fullName>
    </submittedName>
</protein>
<organism evidence="5 6">
    <name type="scientific">Tolypocladium capitatum</name>
    <dbReference type="NCBI Taxonomy" id="45235"/>
    <lineage>
        <taxon>Eukaryota</taxon>
        <taxon>Fungi</taxon>
        <taxon>Dikarya</taxon>
        <taxon>Ascomycota</taxon>
        <taxon>Pezizomycotina</taxon>
        <taxon>Sordariomycetes</taxon>
        <taxon>Hypocreomycetidae</taxon>
        <taxon>Hypocreales</taxon>
        <taxon>Ophiocordycipitaceae</taxon>
        <taxon>Tolypocladium</taxon>
    </lineage>
</organism>
<comment type="caution">
    <text evidence="5">The sequence shown here is derived from an EMBL/GenBank/DDBJ whole genome shotgun (WGS) entry which is preliminary data.</text>
</comment>
<dbReference type="PROSITE" id="PS50263">
    <property type="entry name" value="CN_HYDROLASE"/>
    <property type="match status" value="1"/>
</dbReference>
<dbReference type="PANTHER" id="PTHR46044">
    <property type="entry name" value="NITRILASE"/>
    <property type="match status" value="1"/>
</dbReference>
<sequence>GKSKSASWETVRLILEAGERGCKLIAFPEVWIPGYPYWPWRVNYADSLPFSMTTVSTASLRPDSDEMCRIRTAAREANIYVSLGYLERNGNSLYIAQVIIDPLGHQPPPAR</sequence>
<dbReference type="InterPro" id="IPR000132">
    <property type="entry name" value="Nitrilase/CN_hydratase_CS"/>
</dbReference>
<feature type="domain" description="CN hydrolase" evidence="4">
    <location>
        <begin position="1"/>
        <end position="111"/>
    </location>
</feature>
<feature type="non-terminal residue" evidence="5">
    <location>
        <position position="1"/>
    </location>
</feature>
<proteinExistence type="inferred from homology"/>
<dbReference type="EMBL" id="NRSZ01000254">
    <property type="protein sequence ID" value="PNY28464.1"/>
    <property type="molecule type" value="Genomic_DNA"/>
</dbReference>
<reference evidence="5 6" key="1">
    <citation type="submission" date="2017-08" db="EMBL/GenBank/DDBJ databases">
        <title>Harnessing the power of phylogenomics to disentangle the directionality and signatures of interkingdom host jumping in the parasitic fungal genus Tolypocladium.</title>
        <authorList>
            <person name="Quandt C.A."/>
            <person name="Patterson W."/>
            <person name="Spatafora J.W."/>
        </authorList>
    </citation>
    <scope>NUCLEOTIDE SEQUENCE [LARGE SCALE GENOMIC DNA]</scope>
    <source>
        <strain evidence="5 6">CBS 113982</strain>
    </source>
</reference>
<evidence type="ECO:0000313" key="6">
    <source>
        <dbReference type="Proteomes" id="UP000236621"/>
    </source>
</evidence>
<evidence type="ECO:0000259" key="4">
    <source>
        <dbReference type="PROSITE" id="PS50263"/>
    </source>
</evidence>
<name>A0A2K3QLQ5_9HYPO</name>
<comment type="similarity">
    <text evidence="1">Belongs to the carbon-nitrogen hydrolase superfamily. Nitrilase family.</text>
</comment>
<dbReference type="InterPro" id="IPR036526">
    <property type="entry name" value="C-N_Hydrolase_sf"/>
</dbReference>
<feature type="active site" description="Proton acceptor" evidence="3">
    <location>
        <position position="29"/>
    </location>
</feature>
<keyword evidence="2" id="KW-0378">Hydrolase</keyword>
<keyword evidence="6" id="KW-1185">Reference proteome</keyword>
<dbReference type="OrthoDB" id="10250282at2759"/>
<dbReference type="AlphaFoldDB" id="A0A2K3QLQ5"/>
<evidence type="ECO:0000256" key="3">
    <source>
        <dbReference type="PROSITE-ProRule" id="PRU10139"/>
    </source>
</evidence>
<dbReference type="InterPro" id="IPR003010">
    <property type="entry name" value="C-N_Hydrolase"/>
</dbReference>
<dbReference type="STRING" id="45235.A0A2K3QLQ5"/>
<accession>A0A2K3QLQ5</accession>
<dbReference type="PROSITE" id="PS00920">
    <property type="entry name" value="NITRIL_CHT_1"/>
    <property type="match status" value="1"/>
</dbReference>
<evidence type="ECO:0000256" key="2">
    <source>
        <dbReference type="ARBA" id="ARBA00022801"/>
    </source>
</evidence>
<gene>
    <name evidence="5" type="ORF">TCAP_01609</name>
</gene>
<dbReference type="GO" id="GO:0000257">
    <property type="term" value="F:nitrilase activity"/>
    <property type="evidence" value="ECO:0007669"/>
    <property type="project" value="UniProtKB-ARBA"/>
</dbReference>
<dbReference type="SUPFAM" id="SSF56317">
    <property type="entry name" value="Carbon-nitrogen hydrolase"/>
    <property type="match status" value="1"/>
</dbReference>
<evidence type="ECO:0000313" key="5">
    <source>
        <dbReference type="EMBL" id="PNY28464.1"/>
    </source>
</evidence>
<dbReference type="GO" id="GO:0016836">
    <property type="term" value="F:hydro-lyase activity"/>
    <property type="evidence" value="ECO:0007669"/>
    <property type="project" value="UniProtKB-ARBA"/>
</dbReference>
<evidence type="ECO:0000256" key="1">
    <source>
        <dbReference type="ARBA" id="ARBA00008129"/>
    </source>
</evidence>